<reference evidence="3" key="2">
    <citation type="journal article" date="2015" name="Nat. Plants">
        <title>Gene duplication and genetic exchange drive the evolution of S-RNase-based self-incompatibility in Petunia.</title>
        <authorList>
            <person name="Kubo K."/>
            <person name="Paape T."/>
            <person name="Hatakeyama M."/>
            <person name="Entani T."/>
            <person name="Takara A."/>
            <person name="Kajihara K."/>
            <person name="Tsukahara M."/>
            <person name="Shimizu-Inatsugi R."/>
            <person name="Shimizu K.K."/>
            <person name="Takayama S."/>
        </authorList>
    </citation>
    <scope>NUCLEOTIDE SEQUENCE</scope>
</reference>
<feature type="domain" description="F-box" evidence="1">
    <location>
        <begin position="3"/>
        <end position="48"/>
    </location>
</feature>
<evidence type="ECO:0000313" key="6">
    <source>
        <dbReference type="EMBL" id="BAQ19082.1"/>
    </source>
</evidence>
<dbReference type="PANTHER" id="PTHR31672:SF10">
    <property type="entry name" value="F-BOX DOMAIN-CONTAINING PROTEIN"/>
    <property type="match status" value="1"/>
</dbReference>
<dbReference type="InterPro" id="IPR036047">
    <property type="entry name" value="F-box-like_dom_sf"/>
</dbReference>
<dbReference type="Pfam" id="PF07734">
    <property type="entry name" value="FBA_1"/>
    <property type="match status" value="1"/>
</dbReference>
<dbReference type="EMBL" id="AB933107">
    <property type="protein sequence ID" value="BAQ19053.1"/>
    <property type="molecule type" value="Genomic_DNA"/>
</dbReference>
<evidence type="ECO:0000259" key="1">
    <source>
        <dbReference type="PROSITE" id="PS50181"/>
    </source>
</evidence>
<dbReference type="AlphaFoldDB" id="E2RZI9"/>
<organism evidence="2">
    <name type="scientific">Petunia hybrida</name>
    <name type="common">Petunia</name>
    <dbReference type="NCBI Taxonomy" id="4102"/>
    <lineage>
        <taxon>Eukaryota</taxon>
        <taxon>Viridiplantae</taxon>
        <taxon>Streptophyta</taxon>
        <taxon>Embryophyta</taxon>
        <taxon>Tracheophyta</taxon>
        <taxon>Spermatophyta</taxon>
        <taxon>Magnoliopsida</taxon>
        <taxon>eudicotyledons</taxon>
        <taxon>Gunneridae</taxon>
        <taxon>Pentapetalae</taxon>
        <taxon>asterids</taxon>
        <taxon>lamiids</taxon>
        <taxon>Solanales</taxon>
        <taxon>Solanaceae</taxon>
        <taxon>Petunioideae</taxon>
        <taxon>Petunia</taxon>
    </lineage>
</organism>
<dbReference type="InterPro" id="IPR001810">
    <property type="entry name" value="F-box_dom"/>
</dbReference>
<gene>
    <name evidence="2" type="primary">S5-FBX</name>
    <name evidence="3" type="synonym">SLF18</name>
</gene>
<evidence type="ECO:0000313" key="5">
    <source>
        <dbReference type="EMBL" id="BAQ19053.1"/>
    </source>
</evidence>
<name>E2RZI9_PETHY</name>
<sequence>MVEGLLKTLPNDLTIYILLILPVKALMRLKCVSKTCYTLIQSSAFVDLHLNRKTTSKDECILLKRSLEEGINRYKTSLSFLCGDDHDYLSPIIHDVDVTHLTTNCNFCHDQLVGPCHGLIALMHSPTTVLFNPSTRKYKLLPPSPLRHLKGFYRSMEGEGFGFDSIINNYKVVKISTIYKVDHFDYLEEIGRKVEVYDLSTDSWRELDHVAQELTTLCCVECTQMFYKGACHWIATQDLDAFRILCFDMSSEVFRSLKIPENCHLFEGPWCRLALIQESLTLIYYRYPDQSTAQGKDSSVVWIMKDYSVHESWVKNYTITSVPIHSPLAVWKGYLLVFEGKSGCLMSYDLICNKIKELNFHGFPESLRALVYKDSLISIPIGSEHSAQVHRF</sequence>
<dbReference type="EMBL" id="AB568423">
    <property type="protein sequence ID" value="BAJ24882.1"/>
    <property type="molecule type" value="Genomic_DNA"/>
</dbReference>
<accession>E2RZI9</accession>
<evidence type="ECO:0000313" key="2">
    <source>
        <dbReference type="EMBL" id="BAJ24882.1"/>
    </source>
</evidence>
<protein>
    <submittedName>
        <fullName evidence="3">S10-locus linked F-box protein type-18</fullName>
    </submittedName>
    <submittedName>
        <fullName evidence="4">S22-locus linked F-box protein type-18</fullName>
    </submittedName>
    <submittedName>
        <fullName evidence="6">S22m-locus linked F-box protein type-18</fullName>
    </submittedName>
    <submittedName>
        <fullName evidence="2">S5-locus linked F-box protein</fullName>
    </submittedName>
    <submittedName>
        <fullName evidence="5">Sm-locus linked F-box protein type-18</fullName>
    </submittedName>
</protein>
<dbReference type="NCBIfam" id="TIGR01640">
    <property type="entry name" value="F_box_assoc_1"/>
    <property type="match status" value="1"/>
</dbReference>
<dbReference type="InterPro" id="IPR017451">
    <property type="entry name" value="F-box-assoc_interact_dom"/>
</dbReference>
<proteinExistence type="predicted"/>
<dbReference type="SUPFAM" id="SSF81383">
    <property type="entry name" value="F-box domain"/>
    <property type="match status" value="1"/>
</dbReference>
<dbReference type="PANTHER" id="PTHR31672">
    <property type="entry name" value="BNACNNG10540D PROTEIN"/>
    <property type="match status" value="1"/>
</dbReference>
<dbReference type="PROSITE" id="PS50181">
    <property type="entry name" value="FBOX"/>
    <property type="match status" value="1"/>
</dbReference>
<evidence type="ECO:0000313" key="4">
    <source>
        <dbReference type="EMBL" id="BAQ19018.1"/>
    </source>
</evidence>
<dbReference type="EMBL" id="AB933139">
    <property type="protein sequence ID" value="BAQ19082.1"/>
    <property type="molecule type" value="Genomic_DNA"/>
</dbReference>
<dbReference type="InterPro" id="IPR050796">
    <property type="entry name" value="SCF_F-box_component"/>
</dbReference>
<reference evidence="2" key="1">
    <citation type="journal article" date="2010" name="Science">
        <title>Collaborative non-self recognition system in S-RNase-based self-incompatibility.</title>
        <authorList>
            <person name="Kubo K."/>
            <person name="Entani T."/>
            <person name="Takara A."/>
            <person name="Wang N."/>
            <person name="Fields A.M."/>
            <person name="Hua Z."/>
            <person name="Toyoda M."/>
            <person name="Kawashima S."/>
            <person name="Ando T."/>
            <person name="Isogai A."/>
            <person name="Kao T."/>
            <person name="Takayama S."/>
        </authorList>
    </citation>
    <scope>NUCLEOTIDE SEQUENCE</scope>
</reference>
<dbReference type="Pfam" id="PF00646">
    <property type="entry name" value="F-box"/>
    <property type="match status" value="1"/>
</dbReference>
<dbReference type="EMBL" id="AB933013">
    <property type="protein sequence ID" value="BAQ18968.1"/>
    <property type="molecule type" value="Genomic_DNA"/>
</dbReference>
<dbReference type="InterPro" id="IPR006527">
    <property type="entry name" value="F-box-assoc_dom_typ1"/>
</dbReference>
<dbReference type="EMBL" id="AB933071">
    <property type="protein sequence ID" value="BAQ19018.1"/>
    <property type="molecule type" value="Genomic_DNA"/>
</dbReference>
<dbReference type="Gene3D" id="1.20.1280.50">
    <property type="match status" value="1"/>
</dbReference>
<evidence type="ECO:0000313" key="3">
    <source>
        <dbReference type="EMBL" id="BAQ18968.1"/>
    </source>
</evidence>